<feature type="transmembrane region" description="Helical" evidence="7">
    <location>
        <begin position="352"/>
        <end position="375"/>
    </location>
</feature>
<dbReference type="STRING" id="1884381.SAMN05518846_11934"/>
<feature type="transmembrane region" description="Helical" evidence="7">
    <location>
        <begin position="266"/>
        <end position="285"/>
    </location>
</feature>
<evidence type="ECO:0000256" key="4">
    <source>
        <dbReference type="ARBA" id="ARBA00022692"/>
    </source>
</evidence>
<feature type="transmembrane region" description="Helical" evidence="7">
    <location>
        <begin position="60"/>
        <end position="78"/>
    </location>
</feature>
<proteinExistence type="predicted"/>
<keyword evidence="2" id="KW-0813">Transport</keyword>
<evidence type="ECO:0000259" key="8">
    <source>
        <dbReference type="PROSITE" id="PS50850"/>
    </source>
</evidence>
<feature type="domain" description="Major facilitator superfamily (MFS) profile" evidence="8">
    <location>
        <begin position="229"/>
        <end position="420"/>
    </location>
</feature>
<gene>
    <name evidence="9" type="ORF">SAMN05518846_11934</name>
</gene>
<dbReference type="PANTHER" id="PTHR23513">
    <property type="entry name" value="INTEGRAL MEMBRANE EFFLUX PROTEIN-RELATED"/>
    <property type="match status" value="1"/>
</dbReference>
<dbReference type="RefSeq" id="WP_092275167.1">
    <property type="nucleotide sequence ID" value="NZ_BJOE01000046.1"/>
</dbReference>
<feature type="transmembrane region" description="Helical" evidence="7">
    <location>
        <begin position="114"/>
        <end position="131"/>
    </location>
</feature>
<dbReference type="EMBL" id="FORT01000019">
    <property type="protein sequence ID" value="SFK75235.1"/>
    <property type="molecule type" value="Genomic_DNA"/>
</dbReference>
<evidence type="ECO:0000256" key="2">
    <source>
        <dbReference type="ARBA" id="ARBA00022448"/>
    </source>
</evidence>
<accession>A0A1I4C2S7</accession>
<organism evidence="9 10">
    <name type="scientific">Brevibacillus centrosporus</name>
    <dbReference type="NCBI Taxonomy" id="54910"/>
    <lineage>
        <taxon>Bacteria</taxon>
        <taxon>Bacillati</taxon>
        <taxon>Bacillota</taxon>
        <taxon>Bacilli</taxon>
        <taxon>Bacillales</taxon>
        <taxon>Paenibacillaceae</taxon>
        <taxon>Brevibacillus</taxon>
    </lineage>
</organism>
<protein>
    <submittedName>
        <fullName evidence="9">Predicted arabinose efflux permease, MFS family</fullName>
    </submittedName>
</protein>
<feature type="transmembrane region" description="Helical" evidence="7">
    <location>
        <begin position="232"/>
        <end position="254"/>
    </location>
</feature>
<dbReference type="InterPro" id="IPR010290">
    <property type="entry name" value="TM_effector"/>
</dbReference>
<feature type="transmembrane region" description="Helical" evidence="7">
    <location>
        <begin position="168"/>
        <end position="191"/>
    </location>
</feature>
<comment type="subcellular location">
    <subcellularLocation>
        <location evidence="1">Cell membrane</location>
        <topology evidence="1">Multi-pass membrane protein</topology>
    </subcellularLocation>
</comment>
<keyword evidence="5 7" id="KW-1133">Transmembrane helix</keyword>
<dbReference type="AlphaFoldDB" id="A0A1I4C2S7"/>
<keyword evidence="6 7" id="KW-0472">Membrane</keyword>
<dbReference type="InterPro" id="IPR036259">
    <property type="entry name" value="MFS_trans_sf"/>
</dbReference>
<reference evidence="10" key="1">
    <citation type="submission" date="2016-10" db="EMBL/GenBank/DDBJ databases">
        <authorList>
            <person name="Varghese N."/>
            <person name="Submissions S."/>
        </authorList>
    </citation>
    <scope>NUCLEOTIDE SEQUENCE [LARGE SCALE GENOMIC DNA]</scope>
    <source>
        <strain evidence="10">OK042</strain>
    </source>
</reference>
<dbReference type="Gene3D" id="1.20.1250.20">
    <property type="entry name" value="MFS general substrate transporter like domains"/>
    <property type="match status" value="1"/>
</dbReference>
<name>A0A1I4C2S7_9BACL</name>
<dbReference type="InterPro" id="IPR020846">
    <property type="entry name" value="MFS_dom"/>
</dbReference>
<dbReference type="CDD" id="cd06173">
    <property type="entry name" value="MFS_MefA_like"/>
    <property type="match status" value="1"/>
</dbReference>
<evidence type="ECO:0000256" key="6">
    <source>
        <dbReference type="ARBA" id="ARBA00023136"/>
    </source>
</evidence>
<dbReference type="Proteomes" id="UP000198915">
    <property type="component" value="Unassembled WGS sequence"/>
</dbReference>
<keyword evidence="4 7" id="KW-0812">Transmembrane</keyword>
<dbReference type="Pfam" id="PF05977">
    <property type="entry name" value="MFS_3"/>
    <property type="match status" value="1"/>
</dbReference>
<feature type="transmembrane region" description="Helical" evidence="7">
    <location>
        <begin position="20"/>
        <end position="48"/>
    </location>
</feature>
<dbReference type="SUPFAM" id="SSF103473">
    <property type="entry name" value="MFS general substrate transporter"/>
    <property type="match status" value="1"/>
</dbReference>
<evidence type="ECO:0000256" key="7">
    <source>
        <dbReference type="SAM" id="Phobius"/>
    </source>
</evidence>
<feature type="transmembrane region" description="Helical" evidence="7">
    <location>
        <begin position="321"/>
        <end position="340"/>
    </location>
</feature>
<dbReference type="GO" id="GO:0022857">
    <property type="term" value="F:transmembrane transporter activity"/>
    <property type="evidence" value="ECO:0007669"/>
    <property type="project" value="InterPro"/>
</dbReference>
<evidence type="ECO:0000256" key="5">
    <source>
        <dbReference type="ARBA" id="ARBA00022989"/>
    </source>
</evidence>
<evidence type="ECO:0000256" key="3">
    <source>
        <dbReference type="ARBA" id="ARBA00022475"/>
    </source>
</evidence>
<evidence type="ECO:0000313" key="9">
    <source>
        <dbReference type="EMBL" id="SFK75235.1"/>
    </source>
</evidence>
<sequence length="420" mass="46463">MSKHVPLSDAAPPSHLFQNVTFLVVWMGETISTLGGSFSTLASSWLAYQITGSVATMGNMLLIYFLPSLFMQLVIGPYIDRWNRRKVMVYSQWARGLVSLAPLLLLLNEQQVIWPLYLVSLVNGLIQPLYVPSSMAFLPTLVSKEQITSANACLDGTSRLMMVIGPPVGGFVVSAIGGEFTLVLVSIAYGFSGMLLFTCKTEHDVAIISTKKDSWSAQFIEGFDFFRQRPTLLWLGIFLSFVQFALGVTSVLNLPFVVNELHGKSFQYGLFIAGYPLGYFFGSLIAGRQKELKKRRLVMIGSLLFGGSTFVALAFTHNIWIAVTIELLAGVAGPFFHVHSNSFFQKIVPNNLLGRVLSVRLLIIRTAMPLGILLGSRFSEIWGVRPLFALIGVIVCFVSFLGLMLPYFRFLDIKKSIEAS</sequence>
<feature type="transmembrane region" description="Helical" evidence="7">
    <location>
        <begin position="387"/>
        <end position="408"/>
    </location>
</feature>
<keyword evidence="10" id="KW-1185">Reference proteome</keyword>
<dbReference type="PANTHER" id="PTHR23513:SF6">
    <property type="entry name" value="MAJOR FACILITATOR SUPERFAMILY ASSOCIATED DOMAIN-CONTAINING PROTEIN"/>
    <property type="match status" value="1"/>
</dbReference>
<evidence type="ECO:0000313" key="10">
    <source>
        <dbReference type="Proteomes" id="UP000198915"/>
    </source>
</evidence>
<evidence type="ECO:0000256" key="1">
    <source>
        <dbReference type="ARBA" id="ARBA00004651"/>
    </source>
</evidence>
<keyword evidence="3" id="KW-1003">Cell membrane</keyword>
<dbReference type="PROSITE" id="PS50850">
    <property type="entry name" value="MFS"/>
    <property type="match status" value="1"/>
</dbReference>
<feature type="transmembrane region" description="Helical" evidence="7">
    <location>
        <begin position="297"/>
        <end position="315"/>
    </location>
</feature>
<dbReference type="GO" id="GO:0005886">
    <property type="term" value="C:plasma membrane"/>
    <property type="evidence" value="ECO:0007669"/>
    <property type="project" value="UniProtKB-SubCell"/>
</dbReference>